<keyword evidence="2" id="KW-1185">Reference proteome</keyword>
<evidence type="ECO:0000313" key="1">
    <source>
        <dbReference type="EMBL" id="CAF9940081.1"/>
    </source>
</evidence>
<name>A0A8H3PFF0_9LECA</name>
<dbReference type="Proteomes" id="UP000664521">
    <property type="component" value="Unassembled WGS sequence"/>
</dbReference>
<evidence type="ECO:0000313" key="2">
    <source>
        <dbReference type="Proteomes" id="UP000664521"/>
    </source>
</evidence>
<dbReference type="EMBL" id="CAJPDS010000145">
    <property type="protein sequence ID" value="CAF9940081.1"/>
    <property type="molecule type" value="Genomic_DNA"/>
</dbReference>
<reference evidence="1" key="1">
    <citation type="submission" date="2021-03" db="EMBL/GenBank/DDBJ databases">
        <authorList>
            <person name="Tagirdzhanova G."/>
        </authorList>
    </citation>
    <scope>NUCLEOTIDE SEQUENCE</scope>
</reference>
<proteinExistence type="predicted"/>
<organism evidence="1 2">
    <name type="scientific">Heterodermia speciosa</name>
    <dbReference type="NCBI Taxonomy" id="116794"/>
    <lineage>
        <taxon>Eukaryota</taxon>
        <taxon>Fungi</taxon>
        <taxon>Dikarya</taxon>
        <taxon>Ascomycota</taxon>
        <taxon>Pezizomycotina</taxon>
        <taxon>Lecanoromycetes</taxon>
        <taxon>OSLEUM clade</taxon>
        <taxon>Lecanoromycetidae</taxon>
        <taxon>Caliciales</taxon>
        <taxon>Physciaceae</taxon>
        <taxon>Heterodermia</taxon>
    </lineage>
</organism>
<accession>A0A8H3PFF0</accession>
<dbReference type="AlphaFoldDB" id="A0A8H3PFF0"/>
<comment type="caution">
    <text evidence="1">The sequence shown here is derived from an EMBL/GenBank/DDBJ whole genome shotgun (WGS) entry which is preliminary data.</text>
</comment>
<protein>
    <submittedName>
        <fullName evidence="1">Uncharacterized protein</fullName>
    </submittedName>
</protein>
<gene>
    <name evidence="1" type="ORF">HETSPECPRED_002158</name>
</gene>
<sequence length="153" mass="17295">MWADAASRPRIEQVQFVPSVAFTDIQDVDPAGDVEPSDALSANSKELIKRLEAIYTSENTVFWIFRQRIIAGEESGRERRSGSKNRYLFRVSLSPPSRHTNEPIEAYQDRVVQALEDIQADLDRLEDIDSEPQYLEAAQSYMASLNSVLAGFN</sequence>